<feature type="domain" description="FMN hydroxy acid dehydrogenase" evidence="8">
    <location>
        <begin position="1"/>
        <end position="226"/>
    </location>
</feature>
<keyword evidence="6" id="KW-0560">Oxidoreductase</keyword>
<evidence type="ECO:0000259" key="8">
    <source>
        <dbReference type="PROSITE" id="PS51349"/>
    </source>
</evidence>
<dbReference type="GO" id="GO:0009854">
    <property type="term" value="P:oxidative photosynthetic carbon pathway"/>
    <property type="evidence" value="ECO:0007669"/>
    <property type="project" value="UniProtKB-KW"/>
</dbReference>
<organism evidence="9 10">
    <name type="scientific">Physcomitrium patens</name>
    <name type="common">Spreading-leaved earth moss</name>
    <name type="synonym">Physcomitrella patens</name>
    <dbReference type="NCBI Taxonomy" id="3218"/>
    <lineage>
        <taxon>Eukaryota</taxon>
        <taxon>Viridiplantae</taxon>
        <taxon>Streptophyta</taxon>
        <taxon>Embryophyta</taxon>
        <taxon>Bryophyta</taxon>
        <taxon>Bryophytina</taxon>
        <taxon>Bryopsida</taxon>
        <taxon>Funariidae</taxon>
        <taxon>Funariales</taxon>
        <taxon>Funariaceae</taxon>
        <taxon>Physcomitrium</taxon>
    </lineage>
</organism>
<evidence type="ECO:0000313" key="10">
    <source>
        <dbReference type="Proteomes" id="UP000006727"/>
    </source>
</evidence>
<dbReference type="EnsemblPlants" id="Pp3c10_6670V3.2">
    <property type="protein sequence ID" value="Pp3c10_6670V3.2"/>
    <property type="gene ID" value="Pp3c10_6670"/>
</dbReference>
<dbReference type="AlphaFoldDB" id="A0A7I4A618"/>
<proteinExistence type="predicted"/>
<evidence type="ECO:0000256" key="6">
    <source>
        <dbReference type="ARBA" id="ARBA00023002"/>
    </source>
</evidence>
<evidence type="ECO:0000256" key="7">
    <source>
        <dbReference type="ARBA" id="ARBA00036241"/>
    </source>
</evidence>
<dbReference type="InterPro" id="IPR037396">
    <property type="entry name" value="FMN_HAD"/>
</dbReference>
<dbReference type="Proteomes" id="UP000006727">
    <property type="component" value="Chromosome 10"/>
</dbReference>
<dbReference type="Gene3D" id="3.20.20.70">
    <property type="entry name" value="Aldolase class I"/>
    <property type="match status" value="2"/>
</dbReference>
<comment type="catalytic activity">
    <reaction evidence="7">
        <text>glycolate + O2 = glyoxylate + H2O2</text>
        <dbReference type="Rhea" id="RHEA:25311"/>
        <dbReference type="ChEBI" id="CHEBI:15379"/>
        <dbReference type="ChEBI" id="CHEBI:16240"/>
        <dbReference type="ChEBI" id="CHEBI:29805"/>
        <dbReference type="ChEBI" id="CHEBI:36655"/>
        <dbReference type="EC" id="1.1.3.15"/>
    </reaction>
    <physiologicalReaction direction="left-to-right" evidence="7">
        <dbReference type="Rhea" id="RHEA:25312"/>
    </physiologicalReaction>
</comment>
<dbReference type="InterPro" id="IPR000262">
    <property type="entry name" value="FMN-dep_DH"/>
</dbReference>
<dbReference type="PROSITE" id="PS51349">
    <property type="entry name" value="FMN_HYDROXY_ACID_DH_2"/>
    <property type="match status" value="1"/>
</dbReference>
<name>A0A7I4A618_PHYPA</name>
<evidence type="ECO:0000256" key="5">
    <source>
        <dbReference type="ARBA" id="ARBA00022643"/>
    </source>
</evidence>
<accession>A0A7I4A618</accession>
<keyword evidence="10" id="KW-1185">Reference proteome</keyword>
<dbReference type="InterPro" id="IPR013785">
    <property type="entry name" value="Aldolase_TIM"/>
</dbReference>
<dbReference type="Pfam" id="PF01070">
    <property type="entry name" value="FMN_dh"/>
    <property type="match status" value="2"/>
</dbReference>
<evidence type="ECO:0000256" key="1">
    <source>
        <dbReference type="ARBA" id="ARBA00001917"/>
    </source>
</evidence>
<evidence type="ECO:0000313" key="9">
    <source>
        <dbReference type="EnsemblPlants" id="Pp3c10_6670V3.2"/>
    </source>
</evidence>
<reference evidence="9 10" key="2">
    <citation type="journal article" date="2018" name="Plant J.">
        <title>The Physcomitrella patens chromosome-scale assembly reveals moss genome structure and evolution.</title>
        <authorList>
            <person name="Lang D."/>
            <person name="Ullrich K.K."/>
            <person name="Murat F."/>
            <person name="Fuchs J."/>
            <person name="Jenkins J."/>
            <person name="Haas F.B."/>
            <person name="Piednoel M."/>
            <person name="Gundlach H."/>
            <person name="Van Bel M."/>
            <person name="Meyberg R."/>
            <person name="Vives C."/>
            <person name="Morata J."/>
            <person name="Symeonidi A."/>
            <person name="Hiss M."/>
            <person name="Muchero W."/>
            <person name="Kamisugi Y."/>
            <person name="Saleh O."/>
            <person name="Blanc G."/>
            <person name="Decker E.L."/>
            <person name="van Gessel N."/>
            <person name="Grimwood J."/>
            <person name="Hayes R.D."/>
            <person name="Graham S.W."/>
            <person name="Gunter L.E."/>
            <person name="McDaniel S.F."/>
            <person name="Hoernstein S.N.W."/>
            <person name="Larsson A."/>
            <person name="Li F.W."/>
            <person name="Perroud P.F."/>
            <person name="Phillips J."/>
            <person name="Ranjan P."/>
            <person name="Rokshar D.S."/>
            <person name="Rothfels C.J."/>
            <person name="Schneider L."/>
            <person name="Shu S."/>
            <person name="Stevenson D.W."/>
            <person name="Thummler F."/>
            <person name="Tillich M."/>
            <person name="Villarreal Aguilar J.C."/>
            <person name="Widiez T."/>
            <person name="Wong G.K."/>
            <person name="Wymore A."/>
            <person name="Zhang Y."/>
            <person name="Zimmer A.D."/>
            <person name="Quatrano R.S."/>
            <person name="Mayer K.F.X."/>
            <person name="Goodstein D."/>
            <person name="Casacuberta J.M."/>
            <person name="Vandepoele K."/>
            <person name="Reski R."/>
            <person name="Cuming A.C."/>
            <person name="Tuskan G.A."/>
            <person name="Maumus F."/>
            <person name="Salse J."/>
            <person name="Schmutz J."/>
            <person name="Rensing S.A."/>
        </authorList>
    </citation>
    <scope>NUCLEOTIDE SEQUENCE [LARGE SCALE GENOMIC DNA]</scope>
    <source>
        <strain evidence="9 10">cv. Gransden 2004</strain>
    </source>
</reference>
<protein>
    <recommendedName>
        <fullName evidence="8">FMN hydroxy acid dehydrogenase domain-containing protein</fullName>
    </recommendedName>
</protein>
<sequence>MSSSEIVKVSEFEELAKQKLPKMVYDYYSTGAEDLWTLKQNRSAFERIRGWLTRMVTAPIFRCSHAFFLYTDMRFRIEAYSSEILVLCKRIGHNPGRLKSRHNYGMVLHKALSSLATSSMEEVSSVGPSIRFFQLHVNKDRNVVAHQVRRAERAGFKAIVLTVDPPRTGRREKKQQEQVSTWSCFTANVFICGNWAIQVRLAEAPDPSHLPGCGPWNDGQAHGSSF</sequence>
<keyword evidence="5" id="KW-0288">FMN</keyword>
<evidence type="ECO:0000256" key="3">
    <source>
        <dbReference type="ARBA" id="ARBA00022594"/>
    </source>
</evidence>
<evidence type="ECO:0000256" key="2">
    <source>
        <dbReference type="ARBA" id="ARBA00004923"/>
    </source>
</evidence>
<dbReference type="Gramene" id="Pp3c10_6670V3.2">
    <property type="protein sequence ID" value="Pp3c10_6670V3.2"/>
    <property type="gene ID" value="Pp3c10_6670"/>
</dbReference>
<dbReference type="SUPFAM" id="SSF51395">
    <property type="entry name" value="FMN-linked oxidoreductases"/>
    <property type="match status" value="1"/>
</dbReference>
<evidence type="ECO:0000256" key="4">
    <source>
        <dbReference type="ARBA" id="ARBA00022630"/>
    </source>
</evidence>
<reference evidence="9" key="3">
    <citation type="submission" date="2020-12" db="UniProtKB">
        <authorList>
            <consortium name="EnsemblPlants"/>
        </authorList>
    </citation>
    <scope>IDENTIFICATION</scope>
</reference>
<keyword evidence="4" id="KW-0285">Flavoprotein</keyword>
<dbReference type="GO" id="GO:0003973">
    <property type="term" value="F:(S)-2-hydroxy-acid oxidase activity"/>
    <property type="evidence" value="ECO:0007669"/>
    <property type="project" value="UniProtKB-EC"/>
</dbReference>
<keyword evidence="3" id="KW-0323">Glycolate pathway</keyword>
<comment type="cofactor">
    <cofactor evidence="1">
        <name>FMN</name>
        <dbReference type="ChEBI" id="CHEBI:58210"/>
    </cofactor>
</comment>
<reference evidence="9 10" key="1">
    <citation type="journal article" date="2008" name="Science">
        <title>The Physcomitrella genome reveals evolutionary insights into the conquest of land by plants.</title>
        <authorList>
            <person name="Rensing S."/>
            <person name="Lang D."/>
            <person name="Zimmer A."/>
            <person name="Terry A."/>
            <person name="Salamov A."/>
            <person name="Shapiro H."/>
            <person name="Nishiyama T."/>
            <person name="Perroud P.-F."/>
            <person name="Lindquist E."/>
            <person name="Kamisugi Y."/>
            <person name="Tanahashi T."/>
            <person name="Sakakibara K."/>
            <person name="Fujita T."/>
            <person name="Oishi K."/>
            <person name="Shin-I T."/>
            <person name="Kuroki Y."/>
            <person name="Toyoda A."/>
            <person name="Suzuki Y."/>
            <person name="Hashimoto A."/>
            <person name="Yamaguchi K."/>
            <person name="Sugano A."/>
            <person name="Kohara Y."/>
            <person name="Fujiyama A."/>
            <person name="Anterola A."/>
            <person name="Aoki S."/>
            <person name="Ashton N."/>
            <person name="Barbazuk W.B."/>
            <person name="Barker E."/>
            <person name="Bennetzen J."/>
            <person name="Bezanilla M."/>
            <person name="Blankenship R."/>
            <person name="Cho S.H."/>
            <person name="Dutcher S."/>
            <person name="Estelle M."/>
            <person name="Fawcett J.A."/>
            <person name="Gundlach H."/>
            <person name="Hanada K."/>
            <person name="Heyl A."/>
            <person name="Hicks K.A."/>
            <person name="Hugh J."/>
            <person name="Lohr M."/>
            <person name="Mayer K."/>
            <person name="Melkozernov A."/>
            <person name="Murata T."/>
            <person name="Nelson D."/>
            <person name="Pils B."/>
            <person name="Prigge M."/>
            <person name="Reiss B."/>
            <person name="Renner T."/>
            <person name="Rombauts S."/>
            <person name="Rushton P."/>
            <person name="Sanderfoot A."/>
            <person name="Schween G."/>
            <person name="Shiu S.-H."/>
            <person name="Stueber K."/>
            <person name="Theodoulou F.L."/>
            <person name="Tu H."/>
            <person name="Van de Peer Y."/>
            <person name="Verrier P.J."/>
            <person name="Waters E."/>
            <person name="Wood A."/>
            <person name="Yang L."/>
            <person name="Cove D."/>
            <person name="Cuming A."/>
            <person name="Hasebe M."/>
            <person name="Lucas S."/>
            <person name="Mishler D.B."/>
            <person name="Reski R."/>
            <person name="Grigoriev I."/>
            <person name="Quatrano R.S."/>
            <person name="Boore J.L."/>
        </authorList>
    </citation>
    <scope>NUCLEOTIDE SEQUENCE [LARGE SCALE GENOMIC DNA]</scope>
    <source>
        <strain evidence="9 10">cv. Gransden 2004</strain>
    </source>
</reference>
<dbReference type="PANTHER" id="PTHR10578:SF107">
    <property type="entry name" value="2-HYDROXYACID OXIDASE 1"/>
    <property type="match status" value="1"/>
</dbReference>
<dbReference type="EMBL" id="ABEU02000010">
    <property type="status" value="NOT_ANNOTATED_CDS"/>
    <property type="molecule type" value="Genomic_DNA"/>
</dbReference>
<comment type="pathway">
    <text evidence="2">Photosynthesis; photorespiration; glycine from 2-phosphoglycolate: step 2/3.</text>
</comment>
<dbReference type="PANTHER" id="PTHR10578">
    <property type="entry name" value="S -2-HYDROXY-ACID OXIDASE-RELATED"/>
    <property type="match status" value="1"/>
</dbReference>